<keyword evidence="2" id="KW-1185">Reference proteome</keyword>
<dbReference type="Proteomes" id="UP000735302">
    <property type="component" value="Unassembled WGS sequence"/>
</dbReference>
<sequence>GTCADVRDTKELQIPEALLSGSAGRMIGKLMAHLTQCQTMYRLPHIWAANIFIA</sequence>
<comment type="caution">
    <text evidence="1">The sequence shown here is derived from an EMBL/GenBank/DDBJ whole genome shotgun (WGS) entry which is preliminary data.</text>
</comment>
<dbReference type="AlphaFoldDB" id="A0AAV4C6N6"/>
<reference evidence="1 2" key="1">
    <citation type="journal article" date="2021" name="Elife">
        <title>Chloroplast acquisition without the gene transfer in kleptoplastic sea slugs, Plakobranchus ocellatus.</title>
        <authorList>
            <person name="Maeda T."/>
            <person name="Takahashi S."/>
            <person name="Yoshida T."/>
            <person name="Shimamura S."/>
            <person name="Takaki Y."/>
            <person name="Nagai Y."/>
            <person name="Toyoda A."/>
            <person name="Suzuki Y."/>
            <person name="Arimoto A."/>
            <person name="Ishii H."/>
            <person name="Satoh N."/>
            <person name="Nishiyama T."/>
            <person name="Hasebe M."/>
            <person name="Maruyama T."/>
            <person name="Minagawa J."/>
            <person name="Obokata J."/>
            <person name="Shigenobu S."/>
        </authorList>
    </citation>
    <scope>NUCLEOTIDE SEQUENCE [LARGE SCALE GENOMIC DNA]</scope>
</reference>
<evidence type="ECO:0000313" key="2">
    <source>
        <dbReference type="Proteomes" id="UP000735302"/>
    </source>
</evidence>
<gene>
    <name evidence="1" type="ORF">PoB_005284400</name>
</gene>
<name>A0AAV4C6N6_9GAST</name>
<accession>A0AAV4C6N6</accession>
<proteinExistence type="predicted"/>
<organism evidence="1 2">
    <name type="scientific">Plakobranchus ocellatus</name>
    <dbReference type="NCBI Taxonomy" id="259542"/>
    <lineage>
        <taxon>Eukaryota</taxon>
        <taxon>Metazoa</taxon>
        <taxon>Spiralia</taxon>
        <taxon>Lophotrochozoa</taxon>
        <taxon>Mollusca</taxon>
        <taxon>Gastropoda</taxon>
        <taxon>Heterobranchia</taxon>
        <taxon>Euthyneura</taxon>
        <taxon>Panpulmonata</taxon>
        <taxon>Sacoglossa</taxon>
        <taxon>Placobranchoidea</taxon>
        <taxon>Plakobranchidae</taxon>
        <taxon>Plakobranchus</taxon>
    </lineage>
</organism>
<protein>
    <submittedName>
        <fullName evidence="1">Uncharacterized protein</fullName>
    </submittedName>
</protein>
<evidence type="ECO:0000313" key="1">
    <source>
        <dbReference type="EMBL" id="GFO26339.1"/>
    </source>
</evidence>
<dbReference type="EMBL" id="BLXT01005820">
    <property type="protein sequence ID" value="GFO26339.1"/>
    <property type="molecule type" value="Genomic_DNA"/>
</dbReference>
<feature type="non-terminal residue" evidence="1">
    <location>
        <position position="1"/>
    </location>
</feature>